<dbReference type="OrthoDB" id="3509362at2759"/>
<dbReference type="Pfam" id="PF08240">
    <property type="entry name" value="ADH_N"/>
    <property type="match status" value="1"/>
</dbReference>
<keyword evidence="3" id="KW-1185">Reference proteome</keyword>
<dbReference type="CDD" id="cd08276">
    <property type="entry name" value="MDR7"/>
    <property type="match status" value="1"/>
</dbReference>
<comment type="caution">
    <text evidence="2">The sequence shown here is derived from an EMBL/GenBank/DDBJ whole genome shotgun (WGS) entry which is preliminary data.</text>
</comment>
<dbReference type="Proteomes" id="UP000077002">
    <property type="component" value="Unassembled WGS sequence"/>
</dbReference>
<gene>
    <name evidence="2" type="ORF">AYO21_05928</name>
</gene>
<dbReference type="InterPro" id="IPR052711">
    <property type="entry name" value="Zinc_ADH-like"/>
</dbReference>
<evidence type="ECO:0000313" key="3">
    <source>
        <dbReference type="Proteomes" id="UP000077002"/>
    </source>
</evidence>
<protein>
    <recommendedName>
        <fullName evidence="1">Enoyl reductase (ER) domain-containing protein</fullName>
    </recommendedName>
</protein>
<dbReference type="InterPro" id="IPR013154">
    <property type="entry name" value="ADH-like_N"/>
</dbReference>
<dbReference type="PANTHER" id="PTHR45033:SF2">
    <property type="entry name" value="ZINC-TYPE ALCOHOL DEHYDROGENASE-LIKE PROTEIN C1773.06C"/>
    <property type="match status" value="1"/>
</dbReference>
<dbReference type="InterPro" id="IPR020843">
    <property type="entry name" value="ER"/>
</dbReference>
<dbReference type="SMART" id="SM00829">
    <property type="entry name" value="PKS_ER"/>
    <property type="match status" value="1"/>
</dbReference>
<dbReference type="Pfam" id="PF00107">
    <property type="entry name" value="ADH_zinc_N"/>
    <property type="match status" value="1"/>
</dbReference>
<dbReference type="Gene3D" id="3.90.180.10">
    <property type="entry name" value="Medium-chain alcohol dehydrogenases, catalytic domain"/>
    <property type="match status" value="1"/>
</dbReference>
<dbReference type="InterPro" id="IPR011032">
    <property type="entry name" value="GroES-like_sf"/>
</dbReference>
<dbReference type="AlphaFoldDB" id="A0A177F8V2"/>
<evidence type="ECO:0000313" key="2">
    <source>
        <dbReference type="EMBL" id="OAG39862.1"/>
    </source>
</evidence>
<dbReference type="PANTHER" id="PTHR45033">
    <property type="match status" value="1"/>
</dbReference>
<sequence length="358" mass="38087">MPSAWQIAPSEPKDWRTTAGIENLRLVHDLPKPRPEPGTALVRIKAAALNARDMMVISHDPIYPIKTEPYLTPCADGAGVVEEVGPGSTWKPGDRVLLTAMRWIDGHVPTLVESQGLGAGAIQGTLREYAVVRLILFAKDDNRLIRAPAHLTFAEMAALPAAAGTAVNALFYGPEPFRPGMTVMTQGTGGVSACAIQVAAAAGATVVATSSSDEKLKTAKALGATHLINYTKHPAWSEEVLRVTDGKGVDHVLDVAGAGTIEQSLLSAKHGGLVSVIGFLSDSKPTDIIPPLLFGAKTMRAIFQVRNDMAQKMAELYEEHQLRPPVAAVYKWEEAKEAFKALHAQSAIGKIVVEVGSS</sequence>
<dbReference type="RefSeq" id="XP_022511814.1">
    <property type="nucleotide sequence ID" value="XM_022655894.1"/>
</dbReference>
<proteinExistence type="predicted"/>
<reference evidence="2 3" key="1">
    <citation type="submission" date="2016-03" db="EMBL/GenBank/DDBJ databases">
        <title>Draft genome sequence of the Fonsecaea monophora CBS 269.37.</title>
        <authorList>
            <person name="Bombassaro A."/>
            <person name="Vinicius W.A."/>
            <person name="De Hoog S."/>
            <person name="Sun J."/>
            <person name="Souza E.M."/>
            <person name="Raittz R.T."/>
            <person name="Costa F."/>
            <person name="Leao A.C."/>
            <person name="Tadra-Sfeir M.Z."/>
            <person name="Baura V."/>
            <person name="Balsanelli E."/>
            <person name="Pedrosa F.O."/>
            <person name="Moreno L.F."/>
            <person name="Steffens M.B."/>
            <person name="Xi L."/>
            <person name="Bocca A.L."/>
            <person name="Felipe M.S."/>
            <person name="Teixeira M."/>
            <person name="Telles Filho F.Q."/>
            <person name="Azevedo C.M."/>
            <person name="Gomes R."/>
            <person name="Vicente V.A."/>
        </authorList>
    </citation>
    <scope>NUCLEOTIDE SEQUENCE [LARGE SCALE GENOMIC DNA]</scope>
    <source>
        <strain evidence="2 3">CBS 269.37</strain>
    </source>
</reference>
<feature type="domain" description="Enoyl reductase (ER)" evidence="1">
    <location>
        <begin position="19"/>
        <end position="353"/>
    </location>
</feature>
<dbReference type="GeneID" id="34601092"/>
<dbReference type="GO" id="GO:0016491">
    <property type="term" value="F:oxidoreductase activity"/>
    <property type="evidence" value="ECO:0007669"/>
    <property type="project" value="InterPro"/>
</dbReference>
<accession>A0A177F8V2</accession>
<dbReference type="SUPFAM" id="SSF50129">
    <property type="entry name" value="GroES-like"/>
    <property type="match status" value="1"/>
</dbReference>
<dbReference type="Gene3D" id="3.40.50.720">
    <property type="entry name" value="NAD(P)-binding Rossmann-like Domain"/>
    <property type="match status" value="1"/>
</dbReference>
<evidence type="ECO:0000259" key="1">
    <source>
        <dbReference type="SMART" id="SM00829"/>
    </source>
</evidence>
<name>A0A177F8V2_9EURO</name>
<dbReference type="InterPro" id="IPR036291">
    <property type="entry name" value="NAD(P)-bd_dom_sf"/>
</dbReference>
<organism evidence="2 3">
    <name type="scientific">Fonsecaea monophora</name>
    <dbReference type="NCBI Taxonomy" id="254056"/>
    <lineage>
        <taxon>Eukaryota</taxon>
        <taxon>Fungi</taxon>
        <taxon>Dikarya</taxon>
        <taxon>Ascomycota</taxon>
        <taxon>Pezizomycotina</taxon>
        <taxon>Eurotiomycetes</taxon>
        <taxon>Chaetothyriomycetidae</taxon>
        <taxon>Chaetothyriales</taxon>
        <taxon>Herpotrichiellaceae</taxon>
        <taxon>Fonsecaea</taxon>
    </lineage>
</organism>
<dbReference type="InterPro" id="IPR013149">
    <property type="entry name" value="ADH-like_C"/>
</dbReference>
<dbReference type="EMBL" id="LVKK01000039">
    <property type="protein sequence ID" value="OAG39862.1"/>
    <property type="molecule type" value="Genomic_DNA"/>
</dbReference>
<dbReference type="SUPFAM" id="SSF51735">
    <property type="entry name" value="NAD(P)-binding Rossmann-fold domains"/>
    <property type="match status" value="1"/>
</dbReference>